<protein>
    <submittedName>
        <fullName evidence="3">GGDEF domain-containing protein</fullName>
    </submittedName>
</protein>
<feature type="transmembrane region" description="Helical" evidence="1">
    <location>
        <begin position="184"/>
        <end position="202"/>
    </location>
</feature>
<feature type="transmembrane region" description="Helical" evidence="1">
    <location>
        <begin position="155"/>
        <end position="178"/>
    </location>
</feature>
<proteinExistence type="predicted"/>
<dbReference type="PANTHER" id="PTHR45138:SF9">
    <property type="entry name" value="DIGUANYLATE CYCLASE DGCM-RELATED"/>
    <property type="match status" value="1"/>
</dbReference>
<dbReference type="InterPro" id="IPR000160">
    <property type="entry name" value="GGDEF_dom"/>
</dbReference>
<dbReference type="NCBIfam" id="TIGR00254">
    <property type="entry name" value="GGDEF"/>
    <property type="match status" value="1"/>
</dbReference>
<evidence type="ECO:0000313" key="3">
    <source>
        <dbReference type="EMBL" id="MFD2614740.1"/>
    </source>
</evidence>
<evidence type="ECO:0000313" key="4">
    <source>
        <dbReference type="Proteomes" id="UP001597541"/>
    </source>
</evidence>
<dbReference type="InterPro" id="IPR029787">
    <property type="entry name" value="Nucleotide_cyclase"/>
</dbReference>
<feature type="transmembrane region" description="Helical" evidence="1">
    <location>
        <begin position="42"/>
        <end position="64"/>
    </location>
</feature>
<dbReference type="InterPro" id="IPR043128">
    <property type="entry name" value="Rev_trsase/Diguanyl_cyclase"/>
</dbReference>
<keyword evidence="1" id="KW-0812">Transmembrane</keyword>
<feature type="transmembrane region" description="Helical" evidence="1">
    <location>
        <begin position="13"/>
        <end position="35"/>
    </location>
</feature>
<keyword evidence="4" id="KW-1185">Reference proteome</keyword>
<evidence type="ECO:0000259" key="2">
    <source>
        <dbReference type="PROSITE" id="PS50887"/>
    </source>
</evidence>
<dbReference type="SMART" id="SM00267">
    <property type="entry name" value="GGDEF"/>
    <property type="match status" value="1"/>
</dbReference>
<dbReference type="InterPro" id="IPR050469">
    <property type="entry name" value="Diguanylate_Cyclase"/>
</dbReference>
<dbReference type="PANTHER" id="PTHR45138">
    <property type="entry name" value="REGULATORY COMPONENTS OF SENSORY TRANSDUCTION SYSTEM"/>
    <property type="match status" value="1"/>
</dbReference>
<name>A0ABW5PIR9_9BACL</name>
<dbReference type="SUPFAM" id="SSF55073">
    <property type="entry name" value="Nucleotide cyclase"/>
    <property type="match status" value="1"/>
</dbReference>
<organism evidence="3 4">
    <name type="scientific">Paenibacillus gansuensis</name>
    <dbReference type="NCBI Taxonomy" id="306542"/>
    <lineage>
        <taxon>Bacteria</taxon>
        <taxon>Bacillati</taxon>
        <taxon>Bacillota</taxon>
        <taxon>Bacilli</taxon>
        <taxon>Bacillales</taxon>
        <taxon>Paenibacillaceae</taxon>
        <taxon>Paenibacillus</taxon>
    </lineage>
</organism>
<feature type="domain" description="GGDEF" evidence="2">
    <location>
        <begin position="235"/>
        <end position="358"/>
    </location>
</feature>
<dbReference type="RefSeq" id="WP_377605943.1">
    <property type="nucleotide sequence ID" value="NZ_JBHUME010000013.1"/>
</dbReference>
<evidence type="ECO:0000256" key="1">
    <source>
        <dbReference type="SAM" id="Phobius"/>
    </source>
</evidence>
<gene>
    <name evidence="3" type="ORF">ACFSUF_20200</name>
</gene>
<dbReference type="Gene3D" id="3.30.70.270">
    <property type="match status" value="1"/>
</dbReference>
<dbReference type="PROSITE" id="PS50887">
    <property type="entry name" value="GGDEF"/>
    <property type="match status" value="1"/>
</dbReference>
<comment type="caution">
    <text evidence="3">The sequence shown here is derived from an EMBL/GenBank/DDBJ whole genome shotgun (WGS) entry which is preliminary data.</text>
</comment>
<dbReference type="Pfam" id="PF00990">
    <property type="entry name" value="GGDEF"/>
    <property type="match status" value="1"/>
</dbReference>
<keyword evidence="1" id="KW-1133">Transmembrane helix</keyword>
<reference evidence="4" key="1">
    <citation type="journal article" date="2019" name="Int. J. Syst. Evol. Microbiol.">
        <title>The Global Catalogue of Microorganisms (GCM) 10K type strain sequencing project: providing services to taxonomists for standard genome sequencing and annotation.</title>
        <authorList>
            <consortium name="The Broad Institute Genomics Platform"/>
            <consortium name="The Broad Institute Genome Sequencing Center for Infectious Disease"/>
            <person name="Wu L."/>
            <person name="Ma J."/>
        </authorList>
    </citation>
    <scope>NUCLEOTIDE SEQUENCE [LARGE SCALE GENOMIC DNA]</scope>
    <source>
        <strain evidence="4">KCTC 3950</strain>
    </source>
</reference>
<dbReference type="CDD" id="cd01949">
    <property type="entry name" value="GGDEF"/>
    <property type="match status" value="1"/>
</dbReference>
<keyword evidence="1" id="KW-0472">Membrane</keyword>
<sequence length="364" mass="40242">MLQTIFTGAGGDIYYSSLNIIVMTLLMLLSIRLLVSRQKRAYLTLTACMGLMLIGQLILLGIGLTGSEHGKALDMFQNLLNTASFILGNVGIYQLYGETTKRVMITYYCLLAGTLALSIIPIASVLYEFALVVLAFIAIKPIVEQSRHYQTCLTFYGIATAAHATITFTGDALILHLLDNLCRIAFFATLFVILFAKVLTLMESSYNKSTRDALTGLFNRFYFYTTVSFLVSEQKPISVIFFDLDNFKKLNDTRGHEEGDKALKAVASILREEAEEIGLAGRYGGEEMVLVVDDPDVNMGEFAEKVRERIETETIVTASIGFATWQEGDSCDELIKKADQAMYKSKKSGKNRVTSYAAAADIGK</sequence>
<dbReference type="Proteomes" id="UP001597541">
    <property type="component" value="Unassembled WGS sequence"/>
</dbReference>
<feature type="transmembrane region" description="Helical" evidence="1">
    <location>
        <begin position="126"/>
        <end position="143"/>
    </location>
</feature>
<accession>A0ABW5PIR9</accession>
<dbReference type="EMBL" id="JBHUME010000013">
    <property type="protein sequence ID" value="MFD2614740.1"/>
    <property type="molecule type" value="Genomic_DNA"/>
</dbReference>